<dbReference type="Proteomes" id="UP001283361">
    <property type="component" value="Unassembled WGS sequence"/>
</dbReference>
<comment type="caution">
    <text evidence="1">The sequence shown here is derived from an EMBL/GenBank/DDBJ whole genome shotgun (WGS) entry which is preliminary data.</text>
</comment>
<accession>A0AAE1ATT8</accession>
<reference evidence="1" key="1">
    <citation type="journal article" date="2023" name="G3 (Bethesda)">
        <title>A reference genome for the long-term kleptoplast-retaining sea slug Elysia crispata morphotype clarki.</title>
        <authorList>
            <person name="Eastman K.E."/>
            <person name="Pendleton A.L."/>
            <person name="Shaikh M.A."/>
            <person name="Suttiyut T."/>
            <person name="Ogas R."/>
            <person name="Tomko P."/>
            <person name="Gavelis G."/>
            <person name="Widhalm J.R."/>
            <person name="Wisecaver J.H."/>
        </authorList>
    </citation>
    <scope>NUCLEOTIDE SEQUENCE</scope>
    <source>
        <strain evidence="1">ECLA1</strain>
    </source>
</reference>
<organism evidence="1 2">
    <name type="scientific">Elysia crispata</name>
    <name type="common">lettuce slug</name>
    <dbReference type="NCBI Taxonomy" id="231223"/>
    <lineage>
        <taxon>Eukaryota</taxon>
        <taxon>Metazoa</taxon>
        <taxon>Spiralia</taxon>
        <taxon>Lophotrochozoa</taxon>
        <taxon>Mollusca</taxon>
        <taxon>Gastropoda</taxon>
        <taxon>Heterobranchia</taxon>
        <taxon>Euthyneura</taxon>
        <taxon>Panpulmonata</taxon>
        <taxon>Sacoglossa</taxon>
        <taxon>Placobranchoidea</taxon>
        <taxon>Plakobranchidae</taxon>
        <taxon>Elysia</taxon>
    </lineage>
</organism>
<dbReference type="EMBL" id="JAWDGP010001166">
    <property type="protein sequence ID" value="KAK3793895.1"/>
    <property type="molecule type" value="Genomic_DNA"/>
</dbReference>
<evidence type="ECO:0000313" key="1">
    <source>
        <dbReference type="EMBL" id="KAK3793895.1"/>
    </source>
</evidence>
<name>A0AAE1ATT8_9GAST</name>
<gene>
    <name evidence="1" type="ORF">RRG08_033471</name>
</gene>
<keyword evidence="2" id="KW-1185">Reference proteome</keyword>
<proteinExistence type="predicted"/>
<sequence>MSPAALAKAVIMSSWERNHSDLRLRYLVIMLTYLSRDDVIPEAAKNGIGACLLCSSRQCGCVVLGSWRWPAVNVSPVVCRQSADTGECRGQVWRLWLLVSAHLTWNDRTASAEPGD</sequence>
<dbReference type="AlphaFoldDB" id="A0AAE1ATT8"/>
<evidence type="ECO:0000313" key="2">
    <source>
        <dbReference type="Proteomes" id="UP001283361"/>
    </source>
</evidence>
<protein>
    <submittedName>
        <fullName evidence="1">Uncharacterized protein</fullName>
    </submittedName>
</protein>